<dbReference type="GO" id="GO:0005737">
    <property type="term" value="C:cytoplasm"/>
    <property type="evidence" value="ECO:0007669"/>
    <property type="project" value="UniProtKB-SubCell"/>
</dbReference>
<feature type="binding site" evidence="9">
    <location>
        <position position="104"/>
    </location>
    <ligand>
        <name>ATP</name>
        <dbReference type="ChEBI" id="CHEBI:30616"/>
    </ligand>
</feature>
<dbReference type="NCBIfam" id="NF003555">
    <property type="entry name" value="PRK05218.1"/>
    <property type="match status" value="1"/>
</dbReference>
<feature type="binding site" evidence="9">
    <location>
        <position position="85"/>
    </location>
    <ligand>
        <name>ATP</name>
        <dbReference type="ChEBI" id="CHEBI:30616"/>
    </ligand>
</feature>
<evidence type="ECO:0000313" key="12">
    <source>
        <dbReference type="Proteomes" id="UP000292781"/>
    </source>
</evidence>
<dbReference type="SUPFAM" id="SSF110942">
    <property type="entry name" value="HSP90 C-terminal domain"/>
    <property type="match status" value="1"/>
</dbReference>
<feature type="binding site" evidence="9">
    <location>
        <position position="98"/>
    </location>
    <ligand>
        <name>ATP</name>
        <dbReference type="ChEBI" id="CHEBI:30616"/>
    </ligand>
</feature>
<keyword evidence="5 8" id="KW-0067">ATP-binding</keyword>
<dbReference type="Pfam" id="PF00183">
    <property type="entry name" value="HSP90"/>
    <property type="match status" value="1"/>
</dbReference>
<evidence type="ECO:0000256" key="2">
    <source>
        <dbReference type="ARBA" id="ARBA00008239"/>
    </source>
</evidence>
<evidence type="ECO:0000256" key="7">
    <source>
        <dbReference type="ARBA" id="ARBA00023186"/>
    </source>
</evidence>
<dbReference type="FunFam" id="3.30.565.10:FF:000009">
    <property type="entry name" value="Molecular chaperone HtpG"/>
    <property type="match status" value="1"/>
</dbReference>
<evidence type="ECO:0000256" key="4">
    <source>
        <dbReference type="ARBA" id="ARBA00022741"/>
    </source>
</evidence>
<dbReference type="GO" id="GO:0005524">
    <property type="term" value="F:ATP binding"/>
    <property type="evidence" value="ECO:0007669"/>
    <property type="project" value="UniProtKB-UniRule"/>
</dbReference>
<dbReference type="Gene3D" id="3.40.50.11260">
    <property type="match status" value="1"/>
</dbReference>
<dbReference type="GO" id="GO:0016887">
    <property type="term" value="F:ATP hydrolysis activity"/>
    <property type="evidence" value="ECO:0007669"/>
    <property type="project" value="InterPro"/>
</dbReference>
<feature type="binding site" evidence="9">
    <location>
        <begin position="126"/>
        <end position="131"/>
    </location>
    <ligand>
        <name>ATP</name>
        <dbReference type="ChEBI" id="CHEBI:30616"/>
    </ligand>
</feature>
<dbReference type="PROSITE" id="PS00298">
    <property type="entry name" value="HSP90"/>
    <property type="match status" value="1"/>
</dbReference>
<dbReference type="InterPro" id="IPR036890">
    <property type="entry name" value="HATPase_C_sf"/>
</dbReference>
<accession>A0A4Q9VK98</accession>
<dbReference type="Gene3D" id="3.30.230.80">
    <property type="match status" value="1"/>
</dbReference>
<evidence type="ECO:0000256" key="9">
    <source>
        <dbReference type="PIRSR" id="PIRSR002583-1"/>
    </source>
</evidence>
<keyword evidence="3 8" id="KW-0963">Cytoplasm</keyword>
<evidence type="ECO:0000313" key="11">
    <source>
        <dbReference type="EMBL" id="TBW35814.1"/>
    </source>
</evidence>
<evidence type="ECO:0000256" key="8">
    <source>
        <dbReference type="HAMAP-Rule" id="MF_00505"/>
    </source>
</evidence>
<feature type="binding site" evidence="9">
    <location>
        <position position="333"/>
    </location>
    <ligand>
        <name>ATP</name>
        <dbReference type="ChEBI" id="CHEBI:30616"/>
    </ligand>
</feature>
<reference evidence="11 12" key="1">
    <citation type="submission" date="2019-02" db="EMBL/GenBank/DDBJ databases">
        <title>Siculibacillus lacustris gen. nov., sp. nov., a new rosette-forming bacterium isolated from a freshwater crater lake (Lake St. Ana, Romania).</title>
        <authorList>
            <person name="Felfoldi T."/>
            <person name="Marton Z."/>
            <person name="Szabo A."/>
            <person name="Mentes A."/>
            <person name="Boka K."/>
            <person name="Marialigeti K."/>
            <person name="Mathe I."/>
            <person name="Koncz M."/>
            <person name="Schumann P."/>
            <person name="Toth E."/>
        </authorList>
    </citation>
    <scope>NUCLEOTIDE SEQUENCE [LARGE SCALE GENOMIC DNA]</scope>
    <source>
        <strain evidence="11 12">SA-279</strain>
    </source>
</reference>
<comment type="similarity">
    <text evidence="2 8">Belongs to the heat shock protein 90 family.</text>
</comment>
<comment type="subunit">
    <text evidence="8">Homodimer.</text>
</comment>
<dbReference type="AlphaFoldDB" id="A0A4Q9VK98"/>
<dbReference type="Proteomes" id="UP000292781">
    <property type="component" value="Unassembled WGS sequence"/>
</dbReference>
<dbReference type="PIRSF" id="PIRSF002583">
    <property type="entry name" value="Hsp90"/>
    <property type="match status" value="1"/>
</dbReference>
<dbReference type="EMBL" id="SJFN01000024">
    <property type="protein sequence ID" value="TBW35814.1"/>
    <property type="molecule type" value="Genomic_DNA"/>
</dbReference>
<feature type="domain" description="Histidine kinase/HSP90-like ATPase" evidence="10">
    <location>
        <begin position="32"/>
        <end position="189"/>
    </location>
</feature>
<feature type="region of interest" description="A; substrate-binding" evidence="8">
    <location>
        <begin position="1"/>
        <end position="333"/>
    </location>
</feature>
<keyword evidence="12" id="KW-1185">Reference proteome</keyword>
<gene>
    <name evidence="8 11" type="primary">htpG</name>
    <name evidence="11" type="ORF">EYW49_15585</name>
</gene>
<dbReference type="GO" id="GO:0140662">
    <property type="term" value="F:ATP-dependent protein folding chaperone"/>
    <property type="evidence" value="ECO:0007669"/>
    <property type="project" value="InterPro"/>
</dbReference>
<feature type="binding site" evidence="9">
    <location>
        <position position="179"/>
    </location>
    <ligand>
        <name>ATP</name>
        <dbReference type="ChEBI" id="CHEBI:30616"/>
    </ligand>
</feature>
<dbReference type="RefSeq" id="WP_131310515.1">
    <property type="nucleotide sequence ID" value="NZ_SJFN01000024.1"/>
</dbReference>
<dbReference type="SUPFAM" id="SSF55874">
    <property type="entry name" value="ATPase domain of HSP90 chaperone/DNA topoisomerase II/histidine kinase"/>
    <property type="match status" value="1"/>
</dbReference>
<dbReference type="HAMAP" id="MF_00505">
    <property type="entry name" value="HSP90"/>
    <property type="match status" value="1"/>
</dbReference>
<evidence type="ECO:0000256" key="1">
    <source>
        <dbReference type="ARBA" id="ARBA00004496"/>
    </source>
</evidence>
<comment type="caution">
    <text evidence="11">The sequence shown here is derived from an EMBL/GenBank/DDBJ whole genome shotgun (WGS) entry which is preliminary data.</text>
</comment>
<feature type="binding site" evidence="9">
    <location>
        <begin position="105"/>
        <end position="106"/>
    </location>
    <ligand>
        <name>ATP</name>
        <dbReference type="ChEBI" id="CHEBI:30616"/>
    </ligand>
</feature>
<keyword evidence="6 8" id="KW-0346">Stress response</keyword>
<dbReference type="InterPro" id="IPR019805">
    <property type="entry name" value="Heat_shock_protein_90_CS"/>
</dbReference>
<feature type="binding site" evidence="9">
    <location>
        <position position="90"/>
    </location>
    <ligand>
        <name>ATP</name>
        <dbReference type="ChEBI" id="CHEBI:30616"/>
    </ligand>
</feature>
<dbReference type="Gene3D" id="1.20.120.790">
    <property type="entry name" value="Heat shock protein 90, C-terminal domain"/>
    <property type="match status" value="1"/>
</dbReference>
<evidence type="ECO:0000256" key="6">
    <source>
        <dbReference type="ARBA" id="ARBA00023016"/>
    </source>
</evidence>
<dbReference type="PANTHER" id="PTHR11528">
    <property type="entry name" value="HEAT SHOCK PROTEIN 90 FAMILY MEMBER"/>
    <property type="match status" value="1"/>
</dbReference>
<keyword evidence="7 8" id="KW-0143">Chaperone</keyword>
<comment type="function">
    <text evidence="8">Molecular chaperone. Has ATPase activity.</text>
</comment>
<proteinExistence type="inferred from homology"/>
<evidence type="ECO:0000256" key="3">
    <source>
        <dbReference type="ARBA" id="ARBA00022490"/>
    </source>
</evidence>
<sequence>MTDTLDRPTETHAFQAEVSRLLHLMVHSVYSNRDIFLRELISNAADACEKLRYLALETPALLGDDGNLAITLAADPAAKTLTVADNGIGMTRDELIENLGTIAKSGTKAFLKAVGEGAKSSNLIGQFGVGFYSAFMVASRVVVTSRRAGSDQAWTWISDGINGYDIRPAEGDEAPARGTVIRLELNDESTTYADEATVERIVETYSAHVPVPVTFVKAGEDAKALSDGSALWAKPKSEITKEAYKEFYGNVSGQWDEPAMTIHYKAEGRHEYSVLLFVPSMKPFDLFDPARKGHLKLYVRRVFIADDVDLLPHWLRFARGVVDSEDLPLNLSREMLQHNPVLEAIRKNVTSRLLSELAKLAESDAAKFAEIWEAFGPVLKEGLYEDAERRDELFKIVRFRTTASGEATRTLADYVAGLKENQTKIYYLLADDPARAAASPHLEGFAGRGVEVLLLTDPVDAFWVRTALGFEGKPFQSVTQGASDLDAIPLVDAAEPTPDAETATGTVALVARLKELLGDKVSDVRTSNRLASSPSCLVAPEYGPDKQFEKIMARHQGAAPFGKPVLEINPRHPLILAVVAKLGGDESLVEDAAVLLLGQARVADGEAPDDPADFGRRLAHVLEKALGA</sequence>
<dbReference type="OrthoDB" id="9802640at2"/>
<feature type="region of interest" description="C" evidence="8">
    <location>
        <begin position="551"/>
        <end position="628"/>
    </location>
</feature>
<dbReference type="InterPro" id="IPR020568">
    <property type="entry name" value="Ribosomal_Su5_D2-typ_SF"/>
</dbReference>
<dbReference type="Pfam" id="PF13589">
    <property type="entry name" value="HATPase_c_3"/>
    <property type="match status" value="1"/>
</dbReference>
<dbReference type="InterPro" id="IPR020575">
    <property type="entry name" value="Hsp90_N"/>
</dbReference>
<name>A0A4Q9VK98_9HYPH</name>
<evidence type="ECO:0000259" key="10">
    <source>
        <dbReference type="SMART" id="SM00387"/>
    </source>
</evidence>
<keyword evidence="4 8" id="KW-0547">Nucleotide-binding</keyword>
<dbReference type="SMART" id="SM00387">
    <property type="entry name" value="HATPase_c"/>
    <property type="match status" value="1"/>
</dbReference>
<dbReference type="CDD" id="cd16927">
    <property type="entry name" value="HATPase_Hsp90-like"/>
    <property type="match status" value="1"/>
</dbReference>
<dbReference type="InterPro" id="IPR001404">
    <property type="entry name" value="Hsp90_fam"/>
</dbReference>
<organism evidence="11 12">
    <name type="scientific">Siculibacillus lacustris</name>
    <dbReference type="NCBI Taxonomy" id="1549641"/>
    <lineage>
        <taxon>Bacteria</taxon>
        <taxon>Pseudomonadati</taxon>
        <taxon>Pseudomonadota</taxon>
        <taxon>Alphaproteobacteria</taxon>
        <taxon>Hyphomicrobiales</taxon>
        <taxon>Ancalomicrobiaceae</taxon>
        <taxon>Siculibacillus</taxon>
    </lineage>
</organism>
<feature type="binding site" evidence="9">
    <location>
        <position position="43"/>
    </location>
    <ligand>
        <name>ATP</name>
        <dbReference type="ChEBI" id="CHEBI:30616"/>
    </ligand>
</feature>
<comment type="subcellular location">
    <subcellularLocation>
        <location evidence="1 8">Cytoplasm</location>
    </subcellularLocation>
</comment>
<dbReference type="Gene3D" id="3.30.565.10">
    <property type="entry name" value="Histidine kinase-like ATPase, C-terminal domain"/>
    <property type="match status" value="1"/>
</dbReference>
<dbReference type="PRINTS" id="PR00775">
    <property type="entry name" value="HEATSHOCK90"/>
</dbReference>
<dbReference type="InterPro" id="IPR037196">
    <property type="entry name" value="HSP90_C"/>
</dbReference>
<dbReference type="InterPro" id="IPR003594">
    <property type="entry name" value="HATPase_dom"/>
</dbReference>
<dbReference type="GO" id="GO:0051082">
    <property type="term" value="F:unfolded protein binding"/>
    <property type="evidence" value="ECO:0007669"/>
    <property type="project" value="UniProtKB-UniRule"/>
</dbReference>
<comment type="caution">
    <text evidence="8">Lacks conserved residue(s) required for the propagation of feature annotation.</text>
</comment>
<dbReference type="SUPFAM" id="SSF54211">
    <property type="entry name" value="Ribosomal protein S5 domain 2-like"/>
    <property type="match status" value="1"/>
</dbReference>
<protein>
    <recommendedName>
        <fullName evidence="8">Chaperone protein HtpG</fullName>
    </recommendedName>
    <alternativeName>
        <fullName evidence="8">Heat shock protein HtpG</fullName>
    </alternativeName>
    <alternativeName>
        <fullName evidence="8">High temperature protein G</fullName>
    </alternativeName>
</protein>
<evidence type="ECO:0000256" key="5">
    <source>
        <dbReference type="ARBA" id="ARBA00022840"/>
    </source>
</evidence>
<feature type="binding site" evidence="9">
    <location>
        <position position="39"/>
    </location>
    <ligand>
        <name>ATP</name>
        <dbReference type="ChEBI" id="CHEBI:30616"/>
    </ligand>
</feature>